<evidence type="ECO:0000256" key="6">
    <source>
        <dbReference type="ARBA" id="ARBA00023242"/>
    </source>
</evidence>
<keyword evidence="3" id="KW-0547">Nucleotide-binding</keyword>
<comment type="subcellular location">
    <subcellularLocation>
        <location evidence="1">Nucleus</location>
    </subcellularLocation>
</comment>
<sequence>MYAPKTVEDLAVHKKKVEDVRHWLMEALDGGPSGRLRKYRRILALTGPAGTGKTAVLRLIADELGVEILEWRNSVIDGARWREDQDYGNVDRWTDHGESLTDKFSSFLARAGTYGAIFSELQPSKLSTPGSQASNTQVSASGLATAQKRRQVILLEDLPNVLHQGTQEAIHGALRTFVRSEAQLRTPMVVIVSDAGVRGEDVDDTGQGESGGYWRSRSHSTLDVRTVLPSDLLNGPYVTQIAFNPIAPTLLKKALQALLGAACAHNKAAGRVSKDVLDLIVQTTNGDIRSAVMALEFACTAEVISETTSAKKRRRGHNKHTDQRGVFEAVTRRESSLALFHLLGKVFYNKRKGDAPSGNASKADAAREAELDARLANPSPLPAHLAAHERRASRVDVPLLYADSPIDSSLFSLYVHQNYTQFCETMEECDGVADILSLVDVGNSMVRQANPHRFHLVALGTLHSLPSPVPRRGQKLSKPLYFDNLHKERDCRSAVEDVRHWLDALVPGRWDPVDVATGLGAVVEARDGHGFEGLPLSHRLFSKMTFTRGAVLSSELTDGDDGGFPLGDVTEEGALRGRSTSQERVMHGWLEDDEIEED</sequence>
<organism evidence="10 11">
    <name type="scientific">Punctularia strigosozonata (strain HHB-11173)</name>
    <name type="common">White-rot fungus</name>
    <dbReference type="NCBI Taxonomy" id="741275"/>
    <lineage>
        <taxon>Eukaryota</taxon>
        <taxon>Fungi</taxon>
        <taxon>Dikarya</taxon>
        <taxon>Basidiomycota</taxon>
        <taxon>Agaricomycotina</taxon>
        <taxon>Agaricomycetes</taxon>
        <taxon>Corticiales</taxon>
        <taxon>Punctulariaceae</taxon>
        <taxon>Punctularia</taxon>
    </lineage>
</organism>
<dbReference type="KEGG" id="psq:PUNSTDRAFT_92629"/>
<comment type="similarity">
    <text evidence="2">Belongs to the rad17/RAD24 family.</text>
</comment>
<dbReference type="RefSeq" id="XP_007388067.1">
    <property type="nucleotide sequence ID" value="XM_007388005.1"/>
</dbReference>
<feature type="domain" description="AAA+ ATPase" evidence="9">
    <location>
        <begin position="39"/>
        <end position="307"/>
    </location>
</feature>
<dbReference type="Proteomes" id="UP000054196">
    <property type="component" value="Unassembled WGS sequence"/>
</dbReference>
<dbReference type="OrthoDB" id="10265971at2759"/>
<dbReference type="GO" id="GO:0000077">
    <property type="term" value="P:DNA damage checkpoint signaling"/>
    <property type="evidence" value="ECO:0007669"/>
    <property type="project" value="TreeGrafter"/>
</dbReference>
<dbReference type="InterPro" id="IPR004582">
    <property type="entry name" value="Checkpoint_prot_Rad17_Rad24"/>
</dbReference>
<dbReference type="GO" id="GO:0006281">
    <property type="term" value="P:DNA repair"/>
    <property type="evidence" value="ECO:0007669"/>
    <property type="project" value="InterPro"/>
</dbReference>
<evidence type="ECO:0000256" key="1">
    <source>
        <dbReference type="ARBA" id="ARBA00004123"/>
    </source>
</evidence>
<evidence type="ECO:0000256" key="8">
    <source>
        <dbReference type="SAM" id="MobiDB-lite"/>
    </source>
</evidence>
<dbReference type="Gene3D" id="3.40.50.300">
    <property type="entry name" value="P-loop containing nucleotide triphosphate hydrolases"/>
    <property type="match status" value="1"/>
</dbReference>
<dbReference type="GO" id="GO:0033314">
    <property type="term" value="P:mitotic DNA replication checkpoint signaling"/>
    <property type="evidence" value="ECO:0007669"/>
    <property type="project" value="TreeGrafter"/>
</dbReference>
<keyword evidence="4" id="KW-0227">DNA damage</keyword>
<keyword evidence="6" id="KW-0539">Nucleus</keyword>
<dbReference type="EMBL" id="JH687553">
    <property type="protein sequence ID" value="EIN04674.1"/>
    <property type="molecule type" value="Genomic_DNA"/>
</dbReference>
<evidence type="ECO:0000256" key="7">
    <source>
        <dbReference type="ARBA" id="ARBA00023306"/>
    </source>
</evidence>
<keyword evidence="10" id="KW-0378">Hydrolase</keyword>
<dbReference type="AlphaFoldDB" id="R7S499"/>
<dbReference type="InterPro" id="IPR003593">
    <property type="entry name" value="AAA+_ATPase"/>
</dbReference>
<protein>
    <submittedName>
        <fullName evidence="10">p-loop containing nucleoside triphosphate hydrolase protein</fullName>
    </submittedName>
</protein>
<dbReference type="PANTHER" id="PTHR12172:SF0">
    <property type="entry name" value="CELL CYCLE CHECKPOINT PROTEIN RAD17"/>
    <property type="match status" value="1"/>
</dbReference>
<reference evidence="11" key="1">
    <citation type="journal article" date="2012" name="Science">
        <title>The Paleozoic origin of enzymatic lignin decomposition reconstructed from 31 fungal genomes.</title>
        <authorList>
            <person name="Floudas D."/>
            <person name="Binder M."/>
            <person name="Riley R."/>
            <person name="Barry K."/>
            <person name="Blanchette R.A."/>
            <person name="Henrissat B."/>
            <person name="Martinez A.T."/>
            <person name="Otillar R."/>
            <person name="Spatafora J.W."/>
            <person name="Yadav J.S."/>
            <person name="Aerts A."/>
            <person name="Benoit I."/>
            <person name="Boyd A."/>
            <person name="Carlson A."/>
            <person name="Copeland A."/>
            <person name="Coutinho P.M."/>
            <person name="de Vries R.P."/>
            <person name="Ferreira P."/>
            <person name="Findley K."/>
            <person name="Foster B."/>
            <person name="Gaskell J."/>
            <person name="Glotzer D."/>
            <person name="Gorecki P."/>
            <person name="Heitman J."/>
            <person name="Hesse C."/>
            <person name="Hori C."/>
            <person name="Igarashi K."/>
            <person name="Jurgens J.A."/>
            <person name="Kallen N."/>
            <person name="Kersten P."/>
            <person name="Kohler A."/>
            <person name="Kuees U."/>
            <person name="Kumar T.K.A."/>
            <person name="Kuo A."/>
            <person name="LaButti K."/>
            <person name="Larrondo L.F."/>
            <person name="Lindquist E."/>
            <person name="Ling A."/>
            <person name="Lombard V."/>
            <person name="Lucas S."/>
            <person name="Lundell T."/>
            <person name="Martin R."/>
            <person name="McLaughlin D.J."/>
            <person name="Morgenstern I."/>
            <person name="Morin E."/>
            <person name="Murat C."/>
            <person name="Nagy L.G."/>
            <person name="Nolan M."/>
            <person name="Ohm R.A."/>
            <person name="Patyshakuliyeva A."/>
            <person name="Rokas A."/>
            <person name="Ruiz-Duenas F.J."/>
            <person name="Sabat G."/>
            <person name="Salamov A."/>
            <person name="Samejima M."/>
            <person name="Schmutz J."/>
            <person name="Slot J.C."/>
            <person name="St John F."/>
            <person name="Stenlid J."/>
            <person name="Sun H."/>
            <person name="Sun S."/>
            <person name="Syed K."/>
            <person name="Tsang A."/>
            <person name="Wiebenga A."/>
            <person name="Young D."/>
            <person name="Pisabarro A."/>
            <person name="Eastwood D.C."/>
            <person name="Martin F."/>
            <person name="Cullen D."/>
            <person name="Grigoriev I.V."/>
            <person name="Hibbett D.S."/>
        </authorList>
    </citation>
    <scope>NUCLEOTIDE SEQUENCE [LARGE SCALE GENOMIC DNA]</scope>
    <source>
        <strain evidence="11">HHB-11173 SS5</strain>
    </source>
</reference>
<dbReference type="SUPFAM" id="SSF52540">
    <property type="entry name" value="P-loop containing nucleoside triphosphate hydrolases"/>
    <property type="match status" value="1"/>
</dbReference>
<gene>
    <name evidence="10" type="ORF">PUNSTDRAFT_92629</name>
</gene>
<dbReference type="OMA" id="ECDALMD"/>
<feature type="region of interest" description="Disordered" evidence="8">
    <location>
        <begin position="560"/>
        <end position="598"/>
    </location>
</feature>
<keyword evidence="5" id="KW-0067">ATP-binding</keyword>
<evidence type="ECO:0000256" key="5">
    <source>
        <dbReference type="ARBA" id="ARBA00022840"/>
    </source>
</evidence>
<dbReference type="GO" id="GO:0003689">
    <property type="term" value="F:DNA clamp loader activity"/>
    <property type="evidence" value="ECO:0007669"/>
    <property type="project" value="TreeGrafter"/>
</dbReference>
<accession>R7S499</accession>
<evidence type="ECO:0000256" key="4">
    <source>
        <dbReference type="ARBA" id="ARBA00022763"/>
    </source>
</evidence>
<dbReference type="Pfam" id="PF03215">
    <property type="entry name" value="Rad17"/>
    <property type="match status" value="1"/>
</dbReference>
<keyword evidence="11" id="KW-1185">Reference proteome</keyword>
<dbReference type="HOGENOM" id="CLU_018598_1_0_1"/>
<name>R7S499_PUNST</name>
<proteinExistence type="inferred from homology"/>
<evidence type="ECO:0000256" key="2">
    <source>
        <dbReference type="ARBA" id="ARBA00006168"/>
    </source>
</evidence>
<dbReference type="GO" id="GO:0016787">
    <property type="term" value="F:hydrolase activity"/>
    <property type="evidence" value="ECO:0007669"/>
    <property type="project" value="UniProtKB-KW"/>
</dbReference>
<evidence type="ECO:0000259" key="9">
    <source>
        <dbReference type="SMART" id="SM00382"/>
    </source>
</evidence>
<dbReference type="SMART" id="SM00382">
    <property type="entry name" value="AAA"/>
    <property type="match status" value="1"/>
</dbReference>
<dbReference type="InterPro" id="IPR027417">
    <property type="entry name" value="P-loop_NTPase"/>
</dbReference>
<evidence type="ECO:0000313" key="11">
    <source>
        <dbReference type="Proteomes" id="UP000054196"/>
    </source>
</evidence>
<dbReference type="GO" id="GO:0003682">
    <property type="term" value="F:chromatin binding"/>
    <property type="evidence" value="ECO:0007669"/>
    <property type="project" value="TreeGrafter"/>
</dbReference>
<dbReference type="PANTHER" id="PTHR12172">
    <property type="entry name" value="CELL CYCLE CHECKPOINT PROTEIN RAD17"/>
    <property type="match status" value="1"/>
</dbReference>
<dbReference type="GO" id="GO:0005634">
    <property type="term" value="C:nucleus"/>
    <property type="evidence" value="ECO:0007669"/>
    <property type="project" value="UniProtKB-SubCell"/>
</dbReference>
<evidence type="ECO:0000313" key="10">
    <source>
        <dbReference type="EMBL" id="EIN04674.1"/>
    </source>
</evidence>
<dbReference type="GeneID" id="18886521"/>
<evidence type="ECO:0000256" key="3">
    <source>
        <dbReference type="ARBA" id="ARBA00022741"/>
    </source>
</evidence>
<dbReference type="GO" id="GO:0005524">
    <property type="term" value="F:ATP binding"/>
    <property type="evidence" value="ECO:0007669"/>
    <property type="project" value="UniProtKB-KW"/>
</dbReference>
<dbReference type="eggNOG" id="KOG1970">
    <property type="taxonomic scope" value="Eukaryota"/>
</dbReference>
<keyword evidence="7" id="KW-0131">Cell cycle</keyword>